<dbReference type="RefSeq" id="WP_168302282.1">
    <property type="nucleotide sequence ID" value="NZ_CP071608.1"/>
</dbReference>
<dbReference type="Proteomes" id="UP001549077">
    <property type="component" value="Unassembled WGS sequence"/>
</dbReference>
<evidence type="ECO:0000313" key="2">
    <source>
        <dbReference type="EMBL" id="MET3758670.1"/>
    </source>
</evidence>
<dbReference type="GeneID" id="91152256"/>
<sequence length="155" mass="17348">MDSLIIRQPRSSDKEDIVAVYESRGFFDYSPSRPDLKVIVATVDAYFTELVSDPASIILYVAELEYRLAGFAIARKGARATWEVQSGVHFDHRKQGIGHVLLAALFEEMYKRGPAACKATVHAGNVASIKMVSRFFREHGEFTGLPGFLQFTTSW</sequence>
<feature type="domain" description="N-acetyltransferase" evidence="1">
    <location>
        <begin position="4"/>
        <end position="155"/>
    </location>
</feature>
<dbReference type="SUPFAM" id="SSF55729">
    <property type="entry name" value="Acyl-CoA N-acyltransferases (Nat)"/>
    <property type="match status" value="1"/>
</dbReference>
<comment type="caution">
    <text evidence="2">The sequence shown here is derived from an EMBL/GenBank/DDBJ whole genome shotgun (WGS) entry which is preliminary data.</text>
</comment>
<keyword evidence="3" id="KW-1185">Reference proteome</keyword>
<evidence type="ECO:0000259" key="1">
    <source>
        <dbReference type="PROSITE" id="PS51186"/>
    </source>
</evidence>
<dbReference type="Gene3D" id="3.40.630.30">
    <property type="match status" value="1"/>
</dbReference>
<name>A0ABV2MQD2_9HYPH</name>
<reference evidence="2 3" key="1">
    <citation type="submission" date="2024-06" db="EMBL/GenBank/DDBJ databases">
        <title>Genomic Encyclopedia of Type Strains, Phase IV (KMG-IV): sequencing the most valuable type-strain genomes for metagenomic binning, comparative biology and taxonomic classification.</title>
        <authorList>
            <person name="Goeker M."/>
        </authorList>
    </citation>
    <scope>NUCLEOTIDE SEQUENCE [LARGE SCALE GENOMIC DNA]</scope>
    <source>
        <strain evidence="2 3">DSM 29288</strain>
    </source>
</reference>
<dbReference type="EMBL" id="JBEPMY010000033">
    <property type="protein sequence ID" value="MET3758670.1"/>
    <property type="molecule type" value="Genomic_DNA"/>
</dbReference>
<dbReference type="Pfam" id="PF00583">
    <property type="entry name" value="Acetyltransf_1"/>
    <property type="match status" value="1"/>
</dbReference>
<organism evidence="2 3">
    <name type="scientific">Rhizobium binae</name>
    <dbReference type="NCBI Taxonomy" id="1138190"/>
    <lineage>
        <taxon>Bacteria</taxon>
        <taxon>Pseudomonadati</taxon>
        <taxon>Pseudomonadota</taxon>
        <taxon>Alphaproteobacteria</taxon>
        <taxon>Hyphomicrobiales</taxon>
        <taxon>Rhizobiaceae</taxon>
        <taxon>Rhizobium/Agrobacterium group</taxon>
        <taxon>Rhizobium</taxon>
    </lineage>
</organism>
<proteinExistence type="predicted"/>
<evidence type="ECO:0000313" key="3">
    <source>
        <dbReference type="Proteomes" id="UP001549077"/>
    </source>
</evidence>
<gene>
    <name evidence="2" type="ORF">ABID08_006053</name>
</gene>
<dbReference type="InterPro" id="IPR000182">
    <property type="entry name" value="GNAT_dom"/>
</dbReference>
<dbReference type="InterPro" id="IPR016181">
    <property type="entry name" value="Acyl_CoA_acyltransferase"/>
</dbReference>
<protein>
    <submittedName>
        <fullName evidence="2">L-amino acid N-acyltransferase YncA</fullName>
    </submittedName>
</protein>
<dbReference type="CDD" id="cd04301">
    <property type="entry name" value="NAT_SF"/>
    <property type="match status" value="1"/>
</dbReference>
<accession>A0ABV2MQD2</accession>
<dbReference type="PROSITE" id="PS51186">
    <property type="entry name" value="GNAT"/>
    <property type="match status" value="1"/>
</dbReference>